<reference evidence="2 3" key="1">
    <citation type="submission" date="2020-08" db="EMBL/GenBank/DDBJ databases">
        <authorList>
            <person name="Koutsovoulos G."/>
            <person name="Danchin GJ E."/>
        </authorList>
    </citation>
    <scope>NUCLEOTIDE SEQUENCE [LARGE SCALE GENOMIC DNA]</scope>
</reference>
<gene>
    <name evidence="2" type="ORF">MENT_LOCUS35786</name>
</gene>
<dbReference type="OrthoDB" id="5900791at2759"/>
<evidence type="ECO:0000313" key="3">
    <source>
        <dbReference type="Proteomes" id="UP000580250"/>
    </source>
</evidence>
<dbReference type="AlphaFoldDB" id="A0A6V7W9S1"/>
<keyword evidence="1" id="KW-1133">Transmembrane helix</keyword>
<keyword evidence="1" id="KW-0812">Transmembrane</keyword>
<sequence>MTAKTTPMSDLIANVCMFCLIMFCLIICLIIHLFIYYYYMKDYPTLEQCNRTFDLDENFDFYQCKCFRDLRICKISLVILQKCKSTSPAKVFRNETNCEMMYSECSTADKYSCKAGMCECLKTMVTCFSHHTCNPISTSKKARSIGVVAAFTEIILRDLGEYSMWN</sequence>
<evidence type="ECO:0000313" key="2">
    <source>
        <dbReference type="EMBL" id="CAD2183488.1"/>
    </source>
</evidence>
<keyword evidence="1" id="KW-0472">Membrane</keyword>
<evidence type="ECO:0000256" key="1">
    <source>
        <dbReference type="SAM" id="Phobius"/>
    </source>
</evidence>
<feature type="transmembrane region" description="Helical" evidence="1">
    <location>
        <begin position="12"/>
        <end position="39"/>
    </location>
</feature>
<organism evidence="2 3">
    <name type="scientific">Meloidogyne enterolobii</name>
    <name type="common">Root-knot nematode worm</name>
    <name type="synonym">Meloidogyne mayaguensis</name>
    <dbReference type="NCBI Taxonomy" id="390850"/>
    <lineage>
        <taxon>Eukaryota</taxon>
        <taxon>Metazoa</taxon>
        <taxon>Ecdysozoa</taxon>
        <taxon>Nematoda</taxon>
        <taxon>Chromadorea</taxon>
        <taxon>Rhabditida</taxon>
        <taxon>Tylenchina</taxon>
        <taxon>Tylenchomorpha</taxon>
        <taxon>Tylenchoidea</taxon>
        <taxon>Meloidogynidae</taxon>
        <taxon>Meloidogyninae</taxon>
        <taxon>Meloidogyne</taxon>
    </lineage>
</organism>
<protein>
    <submittedName>
        <fullName evidence="2">Uncharacterized protein</fullName>
    </submittedName>
</protein>
<dbReference type="EMBL" id="CAJEWN010000470">
    <property type="protein sequence ID" value="CAD2183488.1"/>
    <property type="molecule type" value="Genomic_DNA"/>
</dbReference>
<proteinExistence type="predicted"/>
<accession>A0A6V7W9S1</accession>
<name>A0A6V7W9S1_MELEN</name>
<dbReference type="Proteomes" id="UP000580250">
    <property type="component" value="Unassembled WGS sequence"/>
</dbReference>
<comment type="caution">
    <text evidence="2">The sequence shown here is derived from an EMBL/GenBank/DDBJ whole genome shotgun (WGS) entry which is preliminary data.</text>
</comment>